<keyword evidence="1" id="KW-0808">Transferase</keyword>
<dbReference type="CDD" id="cd01449">
    <property type="entry name" value="TST_Repeat_2"/>
    <property type="match status" value="1"/>
</dbReference>
<dbReference type="OMA" id="YIQENQY"/>
<sequence length="293" mass="32785">MLLKTCLSYLISMSSEMSQPAVSTEWLKKSQESTKEHLSVLDTTWFPDKDSSSDYSKQHIANASYMDMFRGVENTPLYPRNIPDVATFQMNARGSAVNKDDHVVVYDNTGNFGFFMGGRAWWMFKLFGHENVSVLDGGLKRWIGDGFETTDAVVQKGDGDFTAKWNPKWIRKFEDMKENLKSRKAQVCDSRGPNLFNRSASDPSTVHYPGAVNIPFPNLFNAETKTLKSVDELKKVYSDAGIDLSKPIIGMCIGGMSSCSLVLTAHLCGCPDVALYHGGFNEWRQRADATEIE</sequence>
<evidence type="ECO:0000256" key="2">
    <source>
        <dbReference type="ARBA" id="ARBA00022737"/>
    </source>
</evidence>
<dbReference type="SMART" id="SM00450">
    <property type="entry name" value="RHOD"/>
    <property type="match status" value="2"/>
</dbReference>
<feature type="domain" description="Rhodanese" evidence="3">
    <location>
        <begin position="34"/>
        <end position="151"/>
    </location>
</feature>
<name>A0A3M6T997_POCDA</name>
<protein>
    <recommendedName>
        <fullName evidence="3">Rhodanese domain-containing protein</fullName>
    </recommendedName>
</protein>
<accession>A0A3M6T997</accession>
<organism evidence="4 5">
    <name type="scientific">Pocillopora damicornis</name>
    <name type="common">Cauliflower coral</name>
    <name type="synonym">Millepora damicornis</name>
    <dbReference type="NCBI Taxonomy" id="46731"/>
    <lineage>
        <taxon>Eukaryota</taxon>
        <taxon>Metazoa</taxon>
        <taxon>Cnidaria</taxon>
        <taxon>Anthozoa</taxon>
        <taxon>Hexacorallia</taxon>
        <taxon>Scleractinia</taxon>
        <taxon>Astrocoeniina</taxon>
        <taxon>Pocilloporidae</taxon>
        <taxon>Pocillopora</taxon>
    </lineage>
</organism>
<feature type="domain" description="Rhodanese" evidence="3">
    <location>
        <begin position="207"/>
        <end position="292"/>
    </location>
</feature>
<dbReference type="GO" id="GO:0005739">
    <property type="term" value="C:mitochondrion"/>
    <property type="evidence" value="ECO:0007669"/>
    <property type="project" value="TreeGrafter"/>
</dbReference>
<dbReference type="STRING" id="46731.A0A3M6T997"/>
<dbReference type="InterPro" id="IPR045078">
    <property type="entry name" value="TST/MPST-like"/>
</dbReference>
<evidence type="ECO:0000313" key="5">
    <source>
        <dbReference type="Proteomes" id="UP000275408"/>
    </source>
</evidence>
<dbReference type="PROSITE" id="PS50206">
    <property type="entry name" value="RHODANESE_3"/>
    <property type="match status" value="2"/>
</dbReference>
<dbReference type="Pfam" id="PF00581">
    <property type="entry name" value="Rhodanese"/>
    <property type="match status" value="2"/>
</dbReference>
<comment type="caution">
    <text evidence="4">The sequence shown here is derived from an EMBL/GenBank/DDBJ whole genome shotgun (WGS) entry which is preliminary data.</text>
</comment>
<dbReference type="EMBL" id="RCHS01004063">
    <property type="protein sequence ID" value="RMX37967.1"/>
    <property type="molecule type" value="Genomic_DNA"/>
</dbReference>
<dbReference type="OrthoDB" id="270167at2759"/>
<gene>
    <name evidence="4" type="ORF">pdam_00009037</name>
</gene>
<dbReference type="PANTHER" id="PTHR11364:SF27">
    <property type="entry name" value="SULFURTRANSFERASE"/>
    <property type="match status" value="1"/>
</dbReference>
<dbReference type="Proteomes" id="UP000275408">
    <property type="component" value="Unassembled WGS sequence"/>
</dbReference>
<evidence type="ECO:0000313" key="4">
    <source>
        <dbReference type="EMBL" id="RMX37967.1"/>
    </source>
</evidence>
<reference evidence="4 5" key="1">
    <citation type="journal article" date="2018" name="Sci. Rep.">
        <title>Comparative analysis of the Pocillopora damicornis genome highlights role of immune system in coral evolution.</title>
        <authorList>
            <person name="Cunning R."/>
            <person name="Bay R.A."/>
            <person name="Gillette P."/>
            <person name="Baker A.C."/>
            <person name="Traylor-Knowles N."/>
        </authorList>
    </citation>
    <scope>NUCLEOTIDE SEQUENCE [LARGE SCALE GENOMIC DNA]</scope>
    <source>
        <strain evidence="4">RSMAS</strain>
        <tissue evidence="4">Whole animal</tissue>
    </source>
</reference>
<dbReference type="PANTHER" id="PTHR11364">
    <property type="entry name" value="THIOSULFATE SULFERTANSFERASE"/>
    <property type="match status" value="1"/>
</dbReference>
<evidence type="ECO:0000259" key="3">
    <source>
        <dbReference type="PROSITE" id="PS50206"/>
    </source>
</evidence>
<dbReference type="CDD" id="cd01448">
    <property type="entry name" value="TST_Repeat_1"/>
    <property type="match status" value="1"/>
</dbReference>
<dbReference type="SUPFAM" id="SSF52821">
    <property type="entry name" value="Rhodanese/Cell cycle control phosphatase"/>
    <property type="match status" value="2"/>
</dbReference>
<proteinExistence type="predicted"/>
<keyword evidence="5" id="KW-1185">Reference proteome</keyword>
<keyword evidence="2" id="KW-0677">Repeat</keyword>
<dbReference type="InterPro" id="IPR001763">
    <property type="entry name" value="Rhodanese-like_dom"/>
</dbReference>
<evidence type="ECO:0000256" key="1">
    <source>
        <dbReference type="ARBA" id="ARBA00022679"/>
    </source>
</evidence>
<dbReference type="AlphaFoldDB" id="A0A3M6T997"/>
<dbReference type="Gene3D" id="3.40.250.10">
    <property type="entry name" value="Rhodanese-like domain"/>
    <property type="match status" value="2"/>
</dbReference>
<dbReference type="InterPro" id="IPR036873">
    <property type="entry name" value="Rhodanese-like_dom_sf"/>
</dbReference>
<dbReference type="GO" id="GO:0004792">
    <property type="term" value="F:thiosulfate-cyanide sulfurtransferase activity"/>
    <property type="evidence" value="ECO:0007669"/>
    <property type="project" value="TreeGrafter"/>
</dbReference>